<evidence type="ECO:0000313" key="3">
    <source>
        <dbReference type="WBParaSite" id="nRc.2.0.1.t33478-RA"/>
    </source>
</evidence>
<keyword evidence="2" id="KW-1185">Reference proteome</keyword>
<feature type="compositionally biased region" description="Basic and acidic residues" evidence="1">
    <location>
        <begin position="1"/>
        <end position="11"/>
    </location>
</feature>
<dbReference type="WBParaSite" id="nRc.2.0.1.t33478-RA">
    <property type="protein sequence ID" value="nRc.2.0.1.t33478-RA"/>
    <property type="gene ID" value="nRc.2.0.1.g33478"/>
</dbReference>
<proteinExistence type="predicted"/>
<organism evidence="2 3">
    <name type="scientific">Romanomermis culicivorax</name>
    <name type="common">Nematode worm</name>
    <dbReference type="NCBI Taxonomy" id="13658"/>
    <lineage>
        <taxon>Eukaryota</taxon>
        <taxon>Metazoa</taxon>
        <taxon>Ecdysozoa</taxon>
        <taxon>Nematoda</taxon>
        <taxon>Enoplea</taxon>
        <taxon>Dorylaimia</taxon>
        <taxon>Mermithida</taxon>
        <taxon>Mermithoidea</taxon>
        <taxon>Mermithidae</taxon>
        <taxon>Romanomermis</taxon>
    </lineage>
</organism>
<evidence type="ECO:0000256" key="1">
    <source>
        <dbReference type="SAM" id="MobiDB-lite"/>
    </source>
</evidence>
<evidence type="ECO:0000313" key="2">
    <source>
        <dbReference type="Proteomes" id="UP000887565"/>
    </source>
</evidence>
<protein>
    <submittedName>
        <fullName evidence="3">Uncharacterized protein</fullName>
    </submittedName>
</protein>
<dbReference type="Proteomes" id="UP000887565">
    <property type="component" value="Unplaced"/>
</dbReference>
<dbReference type="AlphaFoldDB" id="A0A915K568"/>
<feature type="compositionally biased region" description="Acidic residues" evidence="1">
    <location>
        <begin position="26"/>
        <end position="37"/>
    </location>
</feature>
<feature type="region of interest" description="Disordered" evidence="1">
    <location>
        <begin position="1"/>
        <end position="42"/>
    </location>
</feature>
<reference evidence="3" key="1">
    <citation type="submission" date="2022-11" db="UniProtKB">
        <authorList>
            <consortium name="WormBaseParasite"/>
        </authorList>
    </citation>
    <scope>IDENTIFICATION</scope>
</reference>
<name>A0A915K568_ROMCU</name>
<sequence>MKSRALKEIEKRKQKRARKRTIPETEGNEDEKTEEEATVPKRSKWIHQQQSGTGFKIKPNVANDAIFYQYEPHGTTISNCFNVQELTMDWAYVDRDMKTSSKFLNPKRLKLLNCYFWRSKSNIPLKMIENMKNLEYLLIPDEDPFQNDNPLVNCGAESNEKNTDVLKTPTIDSRNRDFQFTSPIFRQNLEQLNELVQNDMQDPIQTTSLFCDQGNLETSQIIDQQLMNISCLPSSALLPTPFVTPPNPLQNSSLANAQTYPLQPRVLSLTIDTTHFPPSMTKEGVQKNLKMSGEKKLFLENLEKSENFDSECYDVVVLLQDKPELSE</sequence>
<accession>A0A915K568</accession>